<dbReference type="SUPFAM" id="SSF48452">
    <property type="entry name" value="TPR-like"/>
    <property type="match status" value="1"/>
</dbReference>
<feature type="signal peptide" evidence="1">
    <location>
        <begin position="1"/>
        <end position="23"/>
    </location>
</feature>
<reference evidence="2 3" key="1">
    <citation type="submission" date="2024-06" db="EMBL/GenBank/DDBJ databases">
        <authorList>
            <person name="Kaempfer P."/>
            <person name="Viver T."/>
        </authorList>
    </citation>
    <scope>NUCLEOTIDE SEQUENCE [LARGE SCALE GENOMIC DNA]</scope>
    <source>
        <strain evidence="2 3">ST-119</strain>
    </source>
</reference>
<name>A0ABW8YSY3_9FLAO</name>
<dbReference type="Proteomes" id="UP001629156">
    <property type="component" value="Unassembled WGS sequence"/>
</dbReference>
<dbReference type="EMBL" id="JBELPZ010000001">
    <property type="protein sequence ID" value="MFL9843087.1"/>
    <property type="molecule type" value="Genomic_DNA"/>
</dbReference>
<gene>
    <name evidence="2" type="ORF">ABS766_01520</name>
</gene>
<dbReference type="InterPro" id="IPR011990">
    <property type="entry name" value="TPR-like_helical_dom_sf"/>
</dbReference>
<evidence type="ECO:0000313" key="3">
    <source>
        <dbReference type="Proteomes" id="UP001629156"/>
    </source>
</evidence>
<protein>
    <recommendedName>
        <fullName evidence="4">Tetratricopeptide repeat protein</fullName>
    </recommendedName>
</protein>
<proteinExistence type="predicted"/>
<keyword evidence="3" id="KW-1185">Reference proteome</keyword>
<keyword evidence="1" id="KW-0732">Signal</keyword>
<dbReference type="RefSeq" id="WP_408083319.1">
    <property type="nucleotide sequence ID" value="NZ_JBELPZ010000001.1"/>
</dbReference>
<evidence type="ECO:0000313" key="2">
    <source>
        <dbReference type="EMBL" id="MFL9843087.1"/>
    </source>
</evidence>
<comment type="caution">
    <text evidence="2">The sequence shown here is derived from an EMBL/GenBank/DDBJ whole genome shotgun (WGS) entry which is preliminary data.</text>
</comment>
<feature type="chain" id="PRO_5047032189" description="Tetratricopeptide repeat protein" evidence="1">
    <location>
        <begin position="24"/>
        <end position="456"/>
    </location>
</feature>
<evidence type="ECO:0000256" key="1">
    <source>
        <dbReference type="SAM" id="SignalP"/>
    </source>
</evidence>
<dbReference type="Gene3D" id="1.25.40.10">
    <property type="entry name" value="Tetratricopeptide repeat domain"/>
    <property type="match status" value="1"/>
</dbReference>
<sequence length="456" mass="51816">MKTKHTLLWFLAMVFPVLSSAQAFKCEEAFNSFQEKTVSANYKEAAVFLQDLRKSCPKYDVKLYILGQEVLHYTIEASRTPEEKQKNIDNLISLYTEQERNFPYTGGSVNKALLLYENKLADGDEVYKMLDAAATLHPESFTDYKAIETYFNLYLKQYEGGEKGINQLDFIEKYSMMAGQLAGAKKTLQVKERELKEKEEAGVEPLEYAEKKFLANAPLALNAFDAVKDNMHIQASEYFTCDNLEAYYGQGYDKKKDDAAWLQGLVASMYDNKCYQSAVLEKAAVRLQELQPDVNTLFILGNLSLRNNKQAYGIAYFDKAASLEDNPKEKAELYGRIAGIYRNIDRAQAKQYIQKAIDLDRASGKNYLFLAELYSTPSKDCPLDDFEKKALLWLAVDAARKAEVAEPRYKPTVASLMNTYNKKLPTRADLKASKYKSGDTVTFGCWINETVTIPKL</sequence>
<organism evidence="2 3">
    <name type="scientific">Flavobacterium rhizosphaerae</name>
    <dbReference type="NCBI Taxonomy" id="3163298"/>
    <lineage>
        <taxon>Bacteria</taxon>
        <taxon>Pseudomonadati</taxon>
        <taxon>Bacteroidota</taxon>
        <taxon>Flavobacteriia</taxon>
        <taxon>Flavobacteriales</taxon>
        <taxon>Flavobacteriaceae</taxon>
        <taxon>Flavobacterium</taxon>
    </lineage>
</organism>
<accession>A0ABW8YSY3</accession>
<evidence type="ECO:0008006" key="4">
    <source>
        <dbReference type="Google" id="ProtNLM"/>
    </source>
</evidence>